<evidence type="ECO:0000313" key="3">
    <source>
        <dbReference type="Proteomes" id="UP000250166"/>
    </source>
</evidence>
<protein>
    <submittedName>
        <fullName evidence="2">Uncharacterized protein</fullName>
    </submittedName>
</protein>
<reference evidence="2 3" key="1">
    <citation type="submission" date="2018-06" db="EMBL/GenBank/DDBJ databases">
        <authorList>
            <consortium name="Pathogen Informatics"/>
            <person name="Doyle S."/>
        </authorList>
    </citation>
    <scope>NUCLEOTIDE SEQUENCE [LARGE SCALE GENOMIC DNA]</scope>
    <source>
        <strain evidence="2 3">NCTC13102</strain>
    </source>
</reference>
<dbReference type="Proteomes" id="UP000250166">
    <property type="component" value="Unassembled WGS sequence"/>
</dbReference>
<keyword evidence="1" id="KW-1133">Transmembrane helix</keyword>
<accession>A0A2X3B0Y3</accession>
<evidence type="ECO:0000256" key="1">
    <source>
        <dbReference type="SAM" id="Phobius"/>
    </source>
</evidence>
<dbReference type="AlphaFoldDB" id="A0A2X3B0Y3"/>
<name>A0A2X3B0Y3_9HELI</name>
<feature type="transmembrane region" description="Helical" evidence="1">
    <location>
        <begin position="6"/>
        <end position="28"/>
    </location>
</feature>
<gene>
    <name evidence="2" type="ORF">NCTC13102_01315</name>
</gene>
<dbReference type="RefSeq" id="WP_023947031.1">
    <property type="nucleotide sequence ID" value="NZ_JAERIV010000007.1"/>
</dbReference>
<proteinExistence type="predicted"/>
<keyword evidence="1" id="KW-0472">Membrane</keyword>
<keyword evidence="1" id="KW-0812">Transmembrane</keyword>
<dbReference type="EMBL" id="UAWL01000006">
    <property type="protein sequence ID" value="SQB98848.1"/>
    <property type="molecule type" value="Genomic_DNA"/>
</dbReference>
<sequence>MNLRVWIFPSICFALFCYSMIFVGIFTYRVNPNISLFQSSSSQPNNNVTDVEALQKELSKKLR</sequence>
<organism evidence="2 3">
    <name type="scientific">Helicobacter fennelliae</name>
    <dbReference type="NCBI Taxonomy" id="215"/>
    <lineage>
        <taxon>Bacteria</taxon>
        <taxon>Pseudomonadati</taxon>
        <taxon>Campylobacterota</taxon>
        <taxon>Epsilonproteobacteria</taxon>
        <taxon>Campylobacterales</taxon>
        <taxon>Helicobacteraceae</taxon>
        <taxon>Helicobacter</taxon>
    </lineage>
</organism>
<evidence type="ECO:0000313" key="2">
    <source>
        <dbReference type="EMBL" id="SQB98848.1"/>
    </source>
</evidence>